<dbReference type="PANTHER" id="PTHR24230">
    <property type="entry name" value="G-PROTEIN COUPLED RECEPTOR"/>
    <property type="match status" value="1"/>
</dbReference>
<name>A0A9U8DYW2_BIOGL</name>
<evidence type="ECO:0000256" key="5">
    <source>
        <dbReference type="ARBA" id="ARBA00023040"/>
    </source>
</evidence>
<dbReference type="OMA" id="CINIATM"/>
<keyword evidence="2" id="KW-1003">Cell membrane</keyword>
<dbReference type="InterPro" id="IPR017452">
    <property type="entry name" value="GPCR_Rhodpsn_7TM"/>
</dbReference>
<organism evidence="11 12">
    <name type="scientific">Biomphalaria glabrata</name>
    <name type="common">Bloodfluke planorb</name>
    <name type="synonym">Freshwater snail</name>
    <dbReference type="NCBI Taxonomy" id="6526"/>
    <lineage>
        <taxon>Eukaryota</taxon>
        <taxon>Metazoa</taxon>
        <taxon>Spiralia</taxon>
        <taxon>Lophotrochozoa</taxon>
        <taxon>Mollusca</taxon>
        <taxon>Gastropoda</taxon>
        <taxon>Heterobranchia</taxon>
        <taxon>Euthyneura</taxon>
        <taxon>Panpulmonata</taxon>
        <taxon>Hygrophila</taxon>
        <taxon>Lymnaeoidea</taxon>
        <taxon>Planorbidae</taxon>
        <taxon>Biomphalaria</taxon>
    </lineage>
</organism>
<gene>
    <name evidence="12" type="primary">LOC106055135</name>
</gene>
<feature type="transmembrane region" description="Helical" evidence="9">
    <location>
        <begin position="224"/>
        <end position="244"/>
    </location>
</feature>
<evidence type="ECO:0000256" key="1">
    <source>
        <dbReference type="ARBA" id="ARBA00004651"/>
    </source>
</evidence>
<dbReference type="GO" id="GO:0008528">
    <property type="term" value="F:G protein-coupled peptide receptor activity"/>
    <property type="evidence" value="ECO:0007669"/>
    <property type="project" value="TreeGrafter"/>
</dbReference>
<evidence type="ECO:0000256" key="7">
    <source>
        <dbReference type="ARBA" id="ARBA00023170"/>
    </source>
</evidence>
<evidence type="ECO:0000256" key="8">
    <source>
        <dbReference type="ARBA" id="ARBA00023224"/>
    </source>
</evidence>
<dbReference type="OrthoDB" id="6082401at2759"/>
<keyword evidence="8" id="KW-0807">Transducer</keyword>
<evidence type="ECO:0000256" key="6">
    <source>
        <dbReference type="ARBA" id="ARBA00023136"/>
    </source>
</evidence>
<dbReference type="PANTHER" id="PTHR24230:SF120">
    <property type="entry name" value="G-PROTEIN COUPLED RECEPTOR DAF-38"/>
    <property type="match status" value="1"/>
</dbReference>
<evidence type="ECO:0000313" key="12">
    <source>
        <dbReference type="RefSeq" id="XP_013066734.2"/>
    </source>
</evidence>
<feature type="transmembrane region" description="Helical" evidence="9">
    <location>
        <begin position="325"/>
        <end position="343"/>
    </location>
</feature>
<keyword evidence="5" id="KW-0297">G-protein coupled receptor</keyword>
<dbReference type="AlphaFoldDB" id="A0A9U8DYW2"/>
<reference evidence="12" key="1">
    <citation type="submission" date="2025-08" db="UniProtKB">
        <authorList>
            <consortium name="RefSeq"/>
        </authorList>
    </citation>
    <scope>IDENTIFICATION</scope>
</reference>
<sequence length="366" mass="40789">MTSTSYSLDLNQTGLTTKTVITTVAAADPLVSDFVYNLVSYVILRSVVQVVLRVLGICANVINILVFLKAGPVDSVTAGFLGLAVADLCFLMIFLASIALIIMDKSFTVYSYIDLSSLSFVISMYPIMFGDVSYLITTYLAIQKACCVAIPLRFKNVFTRTRSIAVVVSTYVVALVYYCPIFVSMALDLQPFRSTKSNSVKLYLLLSPFTRELLRLFRLVNKTIIPFATQSIVILCLALLTTHLRRSSKFRQSMKAPKSSNAKGGNTDVADVKGLRAIQSVTLMSAIFVASNLPDICINIATMLVPEFNDRKFLNNLYWVVEESSNIFPIINSSVLILIYLKYNSGYYKQFSKIFRRPSELKKVKI</sequence>
<keyword evidence="3 9" id="KW-0812">Transmembrane</keyword>
<feature type="transmembrane region" description="Helical" evidence="9">
    <location>
        <begin position="80"/>
        <end position="102"/>
    </location>
</feature>
<proteinExistence type="predicted"/>
<evidence type="ECO:0000256" key="2">
    <source>
        <dbReference type="ARBA" id="ARBA00022475"/>
    </source>
</evidence>
<evidence type="ECO:0000259" key="10">
    <source>
        <dbReference type="PROSITE" id="PS50262"/>
    </source>
</evidence>
<dbReference type="RefSeq" id="XP_013066734.2">
    <property type="nucleotide sequence ID" value="XM_013211280.2"/>
</dbReference>
<dbReference type="Proteomes" id="UP001165740">
    <property type="component" value="Chromosome 14"/>
</dbReference>
<dbReference type="GO" id="GO:0005886">
    <property type="term" value="C:plasma membrane"/>
    <property type="evidence" value="ECO:0007669"/>
    <property type="project" value="UniProtKB-SubCell"/>
</dbReference>
<evidence type="ECO:0000256" key="9">
    <source>
        <dbReference type="SAM" id="Phobius"/>
    </source>
</evidence>
<keyword evidence="11" id="KW-1185">Reference proteome</keyword>
<keyword evidence="7" id="KW-0675">Receptor</keyword>
<feature type="domain" description="G-protein coupled receptors family 1 profile" evidence="10">
    <location>
        <begin position="59"/>
        <end position="340"/>
    </location>
</feature>
<dbReference type="Gene3D" id="1.20.1070.10">
    <property type="entry name" value="Rhodopsin 7-helix transmembrane proteins"/>
    <property type="match status" value="1"/>
</dbReference>
<keyword evidence="6 9" id="KW-0472">Membrane</keyword>
<evidence type="ECO:0000256" key="3">
    <source>
        <dbReference type="ARBA" id="ARBA00022692"/>
    </source>
</evidence>
<evidence type="ECO:0000256" key="4">
    <source>
        <dbReference type="ARBA" id="ARBA00022989"/>
    </source>
</evidence>
<feature type="transmembrane region" description="Helical" evidence="9">
    <location>
        <begin position="283"/>
        <end position="305"/>
    </location>
</feature>
<accession>A0A9U8DYW2</accession>
<keyword evidence="4 9" id="KW-1133">Transmembrane helix</keyword>
<feature type="transmembrane region" description="Helical" evidence="9">
    <location>
        <begin position="50"/>
        <end position="68"/>
    </location>
</feature>
<evidence type="ECO:0000313" key="11">
    <source>
        <dbReference type="Proteomes" id="UP001165740"/>
    </source>
</evidence>
<dbReference type="GeneID" id="106055135"/>
<dbReference type="SUPFAM" id="SSF81321">
    <property type="entry name" value="Family A G protein-coupled receptor-like"/>
    <property type="match status" value="1"/>
</dbReference>
<dbReference type="KEGG" id="bgt:106055135"/>
<comment type="subcellular location">
    <subcellularLocation>
        <location evidence="1">Cell membrane</location>
        <topology evidence="1">Multi-pass membrane protein</topology>
    </subcellularLocation>
</comment>
<feature type="transmembrane region" description="Helical" evidence="9">
    <location>
        <begin position="164"/>
        <end position="187"/>
    </location>
</feature>
<dbReference type="GO" id="GO:0007218">
    <property type="term" value="P:neuropeptide signaling pathway"/>
    <property type="evidence" value="ECO:0007669"/>
    <property type="project" value="TreeGrafter"/>
</dbReference>
<protein>
    <submittedName>
        <fullName evidence="12">Uncharacterized protein LOC106055135</fullName>
    </submittedName>
</protein>
<dbReference type="PROSITE" id="PS50262">
    <property type="entry name" value="G_PROTEIN_RECEP_F1_2"/>
    <property type="match status" value="1"/>
</dbReference>